<keyword evidence="3" id="KW-0862">Zinc</keyword>
<comment type="subunit">
    <text evidence="8">Heterohexamer.</text>
</comment>
<feature type="domain" description="Tim10-like" evidence="9">
    <location>
        <begin position="12"/>
        <end position="71"/>
    </location>
</feature>
<dbReference type="SUPFAM" id="SSF144122">
    <property type="entry name" value="Tim10-like"/>
    <property type="match status" value="1"/>
</dbReference>
<keyword evidence="6 8" id="KW-0496">Mitochondrion</keyword>
<comment type="subcellular location">
    <subcellularLocation>
        <location evidence="8">Mitochondrion inner membrane</location>
        <topology evidence="8">Peripheral membrane protein</topology>
        <orientation evidence="8">Intermembrane side</orientation>
    </subcellularLocation>
</comment>
<protein>
    <recommendedName>
        <fullName evidence="8">Mitochondrial import inner membrane translocase subunit</fullName>
    </recommendedName>
</protein>
<dbReference type="GO" id="GO:0005743">
    <property type="term" value="C:mitochondrial inner membrane"/>
    <property type="evidence" value="ECO:0007669"/>
    <property type="project" value="UniProtKB-SubCell"/>
</dbReference>
<reference evidence="11" key="1">
    <citation type="submission" date="2025-08" db="UniProtKB">
        <authorList>
            <consortium name="RefSeq"/>
        </authorList>
    </citation>
    <scope>IDENTIFICATION</scope>
    <source>
        <tissue evidence="11">Whole body</tissue>
    </source>
</reference>
<proteinExistence type="inferred from homology"/>
<dbReference type="InterPro" id="IPR004217">
    <property type="entry name" value="Tim10-like"/>
</dbReference>
<dbReference type="Pfam" id="PF02953">
    <property type="entry name" value="zf-Tim10_DDP"/>
    <property type="match status" value="1"/>
</dbReference>
<name>A0A8B8I9Z3_VANTA</name>
<keyword evidence="8" id="KW-0143">Chaperone</keyword>
<evidence type="ECO:0000256" key="6">
    <source>
        <dbReference type="ARBA" id="ARBA00023128"/>
    </source>
</evidence>
<organism evidence="10 11">
    <name type="scientific">Vanessa tameamea</name>
    <name type="common">Kamehameha butterfly</name>
    <dbReference type="NCBI Taxonomy" id="334116"/>
    <lineage>
        <taxon>Eukaryota</taxon>
        <taxon>Metazoa</taxon>
        <taxon>Ecdysozoa</taxon>
        <taxon>Arthropoda</taxon>
        <taxon>Hexapoda</taxon>
        <taxon>Insecta</taxon>
        <taxon>Pterygota</taxon>
        <taxon>Neoptera</taxon>
        <taxon>Endopterygota</taxon>
        <taxon>Lepidoptera</taxon>
        <taxon>Glossata</taxon>
        <taxon>Ditrysia</taxon>
        <taxon>Papilionoidea</taxon>
        <taxon>Nymphalidae</taxon>
        <taxon>Nymphalinae</taxon>
        <taxon>Vanessa</taxon>
    </lineage>
</organism>
<keyword evidence="1 8" id="KW-0813">Transport</keyword>
<keyword evidence="4 8" id="KW-0653">Protein transport</keyword>
<dbReference type="GeneID" id="113399088"/>
<dbReference type="InterPro" id="IPR035427">
    <property type="entry name" value="Tim10-like_dom_sf"/>
</dbReference>
<evidence type="ECO:0000256" key="3">
    <source>
        <dbReference type="ARBA" id="ARBA00022833"/>
    </source>
</evidence>
<dbReference type="OrthoDB" id="1551503at2759"/>
<accession>A0A8B8I9Z3</accession>
<evidence type="ECO:0000256" key="4">
    <source>
        <dbReference type="ARBA" id="ARBA00022927"/>
    </source>
</evidence>
<keyword evidence="2" id="KW-0479">Metal-binding</keyword>
<dbReference type="CTD" id="32294"/>
<evidence type="ECO:0000256" key="5">
    <source>
        <dbReference type="ARBA" id="ARBA00023010"/>
    </source>
</evidence>
<dbReference type="InterPro" id="IPR050673">
    <property type="entry name" value="Mito_inner_translocase_sub"/>
</dbReference>
<keyword evidence="10" id="KW-1185">Reference proteome</keyword>
<keyword evidence="8" id="KW-0472">Membrane</keyword>
<dbReference type="RefSeq" id="XP_026493908.1">
    <property type="nucleotide sequence ID" value="XM_026638123.2"/>
</dbReference>
<evidence type="ECO:0000256" key="2">
    <source>
        <dbReference type="ARBA" id="ARBA00022723"/>
    </source>
</evidence>
<dbReference type="OMA" id="QDFLRMY"/>
<dbReference type="Gene3D" id="1.10.287.810">
    <property type="entry name" value="Mitochondrial import inner membrane translocase subunit tim13 like domains"/>
    <property type="match status" value="1"/>
</dbReference>
<evidence type="ECO:0000256" key="8">
    <source>
        <dbReference type="RuleBase" id="RU367043"/>
    </source>
</evidence>
<dbReference type="GO" id="GO:0015031">
    <property type="term" value="P:protein transport"/>
    <property type="evidence" value="ECO:0007669"/>
    <property type="project" value="UniProtKB-KW"/>
</dbReference>
<evidence type="ECO:0000313" key="10">
    <source>
        <dbReference type="Proteomes" id="UP001652626"/>
    </source>
</evidence>
<dbReference type="Proteomes" id="UP001652626">
    <property type="component" value="Chromosome 15"/>
</dbReference>
<keyword evidence="7 8" id="KW-1015">Disulfide bond</keyword>
<dbReference type="AlphaFoldDB" id="A0A8B8I9Z3"/>
<evidence type="ECO:0000256" key="7">
    <source>
        <dbReference type="ARBA" id="ARBA00023157"/>
    </source>
</evidence>
<gene>
    <name evidence="11" type="primary">LOC113399088</name>
</gene>
<dbReference type="GO" id="GO:0046872">
    <property type="term" value="F:metal ion binding"/>
    <property type="evidence" value="ECO:0007669"/>
    <property type="project" value="UniProtKB-KW"/>
</dbReference>
<keyword evidence="8" id="KW-0999">Mitochondrion inner membrane</keyword>
<comment type="domain">
    <text evidence="8">The twin CX3C motif contains 4 conserved Cys residues that form 2 disulfide bonds in the mitochondrial intermembrane space.</text>
</comment>
<keyword evidence="5 8" id="KW-0811">Translocation</keyword>
<dbReference type="PANTHER" id="PTHR13172">
    <property type="entry name" value="MITOCHONDRIAL IMPORT INNER MEMBRANE TRANSLOCASE SUBUNIT TIM9B"/>
    <property type="match status" value="1"/>
</dbReference>
<sequence length="92" mass="10722">MAASAQMMSEADQIKTFKEFLVQYNKLSELCFNDCIHDFTSRNLRSTEDKCTINCMEKYLRTNQRVSQRFHEFQMIANENMIALAQKSGNPS</sequence>
<evidence type="ECO:0000256" key="1">
    <source>
        <dbReference type="ARBA" id="ARBA00022448"/>
    </source>
</evidence>
<comment type="similarity">
    <text evidence="8">Belongs to the small Tim family.</text>
</comment>
<evidence type="ECO:0000313" key="11">
    <source>
        <dbReference type="RefSeq" id="XP_026493908.1"/>
    </source>
</evidence>
<comment type="function">
    <text evidence="8">Mitochondrial intermembrane chaperone that participates in the import and insertion of some multi-pass transmembrane proteins into the mitochondrial inner membrane. Also required for the transfer of beta-barrel precursors from the TOM complex to the sorting and assembly machinery (SAM complex) of the outer membrane. Acts as a chaperone-like protein that protects the hydrophobic precursors from aggregation and guide them through the mitochondrial intermembrane space.</text>
</comment>
<evidence type="ECO:0000259" key="9">
    <source>
        <dbReference type="Pfam" id="PF02953"/>
    </source>
</evidence>